<dbReference type="Gene3D" id="2.30.30.140">
    <property type="match status" value="1"/>
</dbReference>
<evidence type="ECO:0000256" key="1">
    <source>
        <dbReference type="ARBA" id="ARBA00022741"/>
    </source>
</evidence>
<dbReference type="Pfam" id="PF12137">
    <property type="entry name" value="RapA_C"/>
    <property type="match status" value="1"/>
</dbReference>
<accession>A0A3B0Z2J6</accession>
<evidence type="ECO:0000256" key="7">
    <source>
        <dbReference type="ARBA" id="ARBA00023159"/>
    </source>
</evidence>
<dbReference type="Pfam" id="PF00271">
    <property type="entry name" value="Helicase_C"/>
    <property type="match status" value="1"/>
</dbReference>
<organism evidence="11">
    <name type="scientific">hydrothermal vent metagenome</name>
    <dbReference type="NCBI Taxonomy" id="652676"/>
    <lineage>
        <taxon>unclassified sequences</taxon>
        <taxon>metagenomes</taxon>
        <taxon>ecological metagenomes</taxon>
    </lineage>
</organism>
<keyword evidence="1" id="KW-0547">Nucleotide-binding</keyword>
<dbReference type="Gene3D" id="3.40.50.300">
    <property type="entry name" value="P-loop containing nucleotide triphosphate hydrolases"/>
    <property type="match status" value="1"/>
</dbReference>
<dbReference type="InterPro" id="IPR049730">
    <property type="entry name" value="SNF2/RAD54-like_C"/>
</dbReference>
<evidence type="ECO:0000256" key="4">
    <source>
        <dbReference type="ARBA" id="ARBA00022840"/>
    </source>
</evidence>
<dbReference type="Gene3D" id="2.30.30.930">
    <property type="match status" value="1"/>
</dbReference>
<reference evidence="11" key="1">
    <citation type="submission" date="2018-06" db="EMBL/GenBank/DDBJ databases">
        <authorList>
            <person name="Zhirakovskaya E."/>
        </authorList>
    </citation>
    <scope>NUCLEOTIDE SEQUENCE</scope>
</reference>
<dbReference type="SUPFAM" id="SSF52540">
    <property type="entry name" value="P-loop containing nucleoside triphosphate hydrolases"/>
    <property type="match status" value="2"/>
</dbReference>
<dbReference type="InterPro" id="IPR023949">
    <property type="entry name" value="Helicase_RapA"/>
</dbReference>
<dbReference type="NCBIfam" id="NF003426">
    <property type="entry name" value="PRK04914.1"/>
    <property type="match status" value="1"/>
</dbReference>
<keyword evidence="7" id="KW-0010">Activator</keyword>
<dbReference type="InterPro" id="IPR022737">
    <property type="entry name" value="RapA_C"/>
</dbReference>
<dbReference type="Gene3D" id="3.30.360.80">
    <property type="match status" value="1"/>
</dbReference>
<dbReference type="GO" id="GO:0005524">
    <property type="term" value="F:ATP binding"/>
    <property type="evidence" value="ECO:0007669"/>
    <property type="project" value="UniProtKB-KW"/>
</dbReference>
<dbReference type="PROSITE" id="PS51192">
    <property type="entry name" value="HELICASE_ATP_BIND_1"/>
    <property type="match status" value="1"/>
</dbReference>
<evidence type="ECO:0000259" key="10">
    <source>
        <dbReference type="PROSITE" id="PS51194"/>
    </source>
</evidence>
<dbReference type="InterPro" id="IPR040765">
    <property type="entry name" value="Tudor_1_RapA"/>
</dbReference>
<dbReference type="EMBL" id="UOFK01000230">
    <property type="protein sequence ID" value="VAW80649.1"/>
    <property type="molecule type" value="Genomic_DNA"/>
</dbReference>
<evidence type="ECO:0000256" key="8">
    <source>
        <dbReference type="ARBA" id="ARBA00023163"/>
    </source>
</evidence>
<dbReference type="PANTHER" id="PTHR45766:SF6">
    <property type="entry name" value="SWI_SNF-RELATED MATRIX-ASSOCIATED ACTIN-DEPENDENT REGULATOR OF CHROMATIN SUBFAMILY A-LIKE PROTEIN 1"/>
    <property type="match status" value="1"/>
</dbReference>
<gene>
    <name evidence="11" type="ORF">MNBD_GAMMA13-336</name>
</gene>
<evidence type="ECO:0000313" key="11">
    <source>
        <dbReference type="EMBL" id="VAW80649.1"/>
    </source>
</evidence>
<keyword evidence="2" id="KW-0378">Hydrolase</keyword>
<keyword evidence="6" id="KW-0238">DNA-binding</keyword>
<evidence type="ECO:0000256" key="3">
    <source>
        <dbReference type="ARBA" id="ARBA00022806"/>
    </source>
</evidence>
<dbReference type="HAMAP" id="MF_01821">
    <property type="entry name" value="Helicase_RapA"/>
    <property type="match status" value="1"/>
</dbReference>
<dbReference type="InterPro" id="IPR038718">
    <property type="entry name" value="SNF2-like_sf"/>
</dbReference>
<dbReference type="CDD" id="cd18793">
    <property type="entry name" value="SF2_C_SNF"/>
    <property type="match status" value="1"/>
</dbReference>
<evidence type="ECO:0000259" key="9">
    <source>
        <dbReference type="PROSITE" id="PS51192"/>
    </source>
</evidence>
<dbReference type="InterPro" id="IPR014001">
    <property type="entry name" value="Helicase_ATP-bd"/>
</dbReference>
<dbReference type="SMART" id="SM00487">
    <property type="entry name" value="DEXDc"/>
    <property type="match status" value="1"/>
</dbReference>
<dbReference type="PROSITE" id="PS51194">
    <property type="entry name" value="HELICASE_CTER"/>
    <property type="match status" value="1"/>
</dbReference>
<evidence type="ECO:0000256" key="5">
    <source>
        <dbReference type="ARBA" id="ARBA00023015"/>
    </source>
</evidence>
<dbReference type="SMART" id="SM00490">
    <property type="entry name" value="HELICc"/>
    <property type="match status" value="1"/>
</dbReference>
<keyword evidence="3" id="KW-0347">Helicase</keyword>
<dbReference type="InterPro" id="IPR027417">
    <property type="entry name" value="P-loop_NTPase"/>
</dbReference>
<dbReference type="Pfam" id="PF18339">
    <property type="entry name" value="Tudor_1_RapA"/>
    <property type="match status" value="1"/>
</dbReference>
<dbReference type="GO" id="GO:0006355">
    <property type="term" value="P:regulation of DNA-templated transcription"/>
    <property type="evidence" value="ECO:0007669"/>
    <property type="project" value="InterPro"/>
</dbReference>
<name>A0A3B0Z2J6_9ZZZZ</name>
<proteinExistence type="inferred from homology"/>
<keyword evidence="5" id="KW-0805">Transcription regulation</keyword>
<dbReference type="InterPro" id="IPR057342">
    <property type="entry name" value="DEXDc_RapA"/>
</dbReference>
<feature type="domain" description="Helicase ATP-binding" evidence="9">
    <location>
        <begin position="163"/>
        <end position="335"/>
    </location>
</feature>
<evidence type="ECO:0000256" key="2">
    <source>
        <dbReference type="ARBA" id="ARBA00022801"/>
    </source>
</evidence>
<dbReference type="AlphaFoldDB" id="A0A3B0Z2J6"/>
<evidence type="ECO:0000256" key="6">
    <source>
        <dbReference type="ARBA" id="ARBA00023125"/>
    </source>
</evidence>
<keyword evidence="8" id="KW-0804">Transcription</keyword>
<dbReference type="InterPro" id="IPR000330">
    <property type="entry name" value="SNF2_N"/>
</dbReference>
<dbReference type="GO" id="GO:0004386">
    <property type="term" value="F:helicase activity"/>
    <property type="evidence" value="ECO:0007669"/>
    <property type="project" value="UniProtKB-KW"/>
</dbReference>
<dbReference type="Pfam" id="PF18337">
    <property type="entry name" value="Tudor_RapA"/>
    <property type="match status" value="1"/>
</dbReference>
<dbReference type="Gene3D" id="6.10.140.1500">
    <property type="match status" value="1"/>
</dbReference>
<dbReference type="Pfam" id="PF00176">
    <property type="entry name" value="SNF2-rel_dom"/>
    <property type="match status" value="1"/>
</dbReference>
<sequence length="949" mass="106349">MQDFIPDQRWVSSAELSLGLGTIVGTEHRRVTLIFPATGETRTYARQGAPLSRVRFAPDDTLLDADDHSLRVVSVEEQDGLLTYIGTDNNGQIVKLHERDLNSFIQLNRPGERLFSGQVDKVDLFDLRYSSWQHISRLNQSDLFGLTGCRTSLIPHQLYIAHEVGSRYAPRVLLADEVGLGKTIEAGLILHQQLLTERARRVLIVVPESLIHQWLVEMLRRFNLLFSIFDEQRCQAVDDSGVADNPFHSEQRVLCSLNFISANPARLQQAVAGEWDLLIVDEAHHLGWSPDEVSHEYQCIEQLADVTPGVLLLTATPEQLGRASHFARLRLLDRHRFPDLASFISEEERYEPVARAVQQLLSDRPIDADSLATLTQTLQDEQAYALLHTLNTTGTGTPNHQAAREALISQLLDRHGTGRMLFRNTRAAVKGFPQRQLHAYPLPLPAAYAAANANRLCPECDYDADTSAEHWTEIDPRVDWLASTLAALKPEKALVIAANATTAIELVEFLYNRTGIHAAIFHEGLSLVARDRAAAFFADQEAGTQVLVCSEVGSEGRNFQFAHHLILFDLPLNPDLLEQRIGRLDRIGQTNTVQIHVPYLQGSAQAVLFNWYHRGLSAFEQICPAGQLIYTELQADLFDCLLHPDKPTDELITTAKQLNESLNQALQRGRDRLLEYNSCRQPAADQLCASASALENTRKIADYMDKLFDAFGVDSRLHSEGCLVINPGEHMLHPLPGLPEEGLTITYDRDIALAFEDAQYLSWEHPLITGSMDLLLSSELGNCAVTAAKLPNIKPGSLLLECIYILETTHADLAGYRLLPPSLIRIVVDEHVERHDCTLDTDPTHIEWITVNTDTARQIVQARDLVLRQLLDHCNQLAQQETPKIITTVGEQTKQRLEAELHRLQALARHNSNVREEEIRFFAQQLALMDKVLTSATPRLDSVRVIVAT</sequence>
<dbReference type="CDD" id="cd18011">
    <property type="entry name" value="DEXDc_RapA"/>
    <property type="match status" value="1"/>
</dbReference>
<dbReference type="Gene3D" id="6.10.140.2230">
    <property type="match status" value="1"/>
</dbReference>
<dbReference type="Gene3D" id="3.40.50.10810">
    <property type="entry name" value="Tandem AAA-ATPase domain"/>
    <property type="match status" value="1"/>
</dbReference>
<keyword evidence="4" id="KW-0067">ATP-binding</keyword>
<protein>
    <submittedName>
        <fullName evidence="11">RNA polymerase associated protein RapA</fullName>
    </submittedName>
</protein>
<dbReference type="InterPro" id="IPR040766">
    <property type="entry name" value="Tudor_2_RapA"/>
</dbReference>
<dbReference type="InterPro" id="IPR001650">
    <property type="entry name" value="Helicase_C-like"/>
</dbReference>
<dbReference type="GO" id="GO:0003677">
    <property type="term" value="F:DNA binding"/>
    <property type="evidence" value="ECO:0007669"/>
    <property type="project" value="UniProtKB-KW"/>
</dbReference>
<dbReference type="GO" id="GO:0016817">
    <property type="term" value="F:hydrolase activity, acting on acid anhydrides"/>
    <property type="evidence" value="ECO:0007669"/>
    <property type="project" value="InterPro"/>
</dbReference>
<feature type="domain" description="Helicase C-terminal" evidence="10">
    <location>
        <begin position="477"/>
        <end position="637"/>
    </location>
</feature>
<dbReference type="PANTHER" id="PTHR45766">
    <property type="entry name" value="DNA ANNEALING HELICASE AND ENDONUCLEASE ZRANB3 FAMILY MEMBER"/>
    <property type="match status" value="1"/>
</dbReference>